<dbReference type="EMBL" id="AZGA01000052">
    <property type="protein sequence ID" value="KRM33434.1"/>
    <property type="molecule type" value="Genomic_DNA"/>
</dbReference>
<evidence type="ECO:0000256" key="1">
    <source>
        <dbReference type="ARBA" id="ARBA00000677"/>
    </source>
</evidence>
<comment type="caution">
    <text evidence="10">The sequence shown here is derived from an EMBL/GenBank/DDBJ whole genome shotgun (WGS) entry which is preliminary data.</text>
</comment>
<evidence type="ECO:0000256" key="4">
    <source>
        <dbReference type="ARBA" id="ARBA00013208"/>
    </source>
</evidence>
<gene>
    <name evidence="10" type="ORF">FC83_GL002825</name>
</gene>
<evidence type="ECO:0000313" key="10">
    <source>
        <dbReference type="EMBL" id="KRM33434.1"/>
    </source>
</evidence>
<keyword evidence="8" id="KW-1133">Transmembrane helix</keyword>
<dbReference type="PANTHER" id="PTHR43390">
    <property type="entry name" value="SIGNAL PEPTIDASE I"/>
    <property type="match status" value="1"/>
</dbReference>
<dbReference type="AlphaFoldDB" id="A0A0R1XTI4"/>
<dbReference type="SUPFAM" id="SSF51306">
    <property type="entry name" value="LexA/Signal peptidase"/>
    <property type="match status" value="1"/>
</dbReference>
<evidence type="ECO:0000256" key="5">
    <source>
        <dbReference type="ARBA" id="ARBA00022670"/>
    </source>
</evidence>
<dbReference type="GO" id="GO:0004252">
    <property type="term" value="F:serine-type endopeptidase activity"/>
    <property type="evidence" value="ECO:0007669"/>
    <property type="project" value="InterPro"/>
</dbReference>
<dbReference type="InterPro" id="IPR019533">
    <property type="entry name" value="Peptidase_S26"/>
</dbReference>
<feature type="transmembrane region" description="Helical" evidence="8">
    <location>
        <begin position="20"/>
        <end position="41"/>
    </location>
</feature>
<dbReference type="Proteomes" id="UP000051236">
    <property type="component" value="Unassembled WGS sequence"/>
</dbReference>
<reference evidence="10 11" key="1">
    <citation type="journal article" date="2015" name="Genome Announc.">
        <title>Expanding the biotechnology potential of lactobacilli through comparative genomics of 213 strains and associated genera.</title>
        <authorList>
            <person name="Sun Z."/>
            <person name="Harris H.M."/>
            <person name="McCann A."/>
            <person name="Guo C."/>
            <person name="Argimon S."/>
            <person name="Zhang W."/>
            <person name="Yang X."/>
            <person name="Jeffery I.B."/>
            <person name="Cooney J.C."/>
            <person name="Kagawa T.F."/>
            <person name="Liu W."/>
            <person name="Song Y."/>
            <person name="Salvetti E."/>
            <person name="Wrobel A."/>
            <person name="Rasinkangas P."/>
            <person name="Parkhill J."/>
            <person name="Rea M.C."/>
            <person name="O'Sullivan O."/>
            <person name="Ritari J."/>
            <person name="Douillard F.P."/>
            <person name="Paul Ross R."/>
            <person name="Yang R."/>
            <person name="Briner A.E."/>
            <person name="Felis G.E."/>
            <person name="de Vos W.M."/>
            <person name="Barrangou R."/>
            <person name="Klaenhammer T.R."/>
            <person name="Caufield P.W."/>
            <person name="Cui Y."/>
            <person name="Zhang H."/>
            <person name="O'Toole P.W."/>
        </authorList>
    </citation>
    <scope>NUCLEOTIDE SEQUENCE [LARGE SCALE GENOMIC DNA]</scope>
    <source>
        <strain evidence="10 11">DSM 18527</strain>
    </source>
</reference>
<dbReference type="PROSITE" id="PS00761">
    <property type="entry name" value="SPASE_I_3"/>
    <property type="match status" value="1"/>
</dbReference>
<dbReference type="CDD" id="cd06530">
    <property type="entry name" value="S26_SPase_I"/>
    <property type="match status" value="1"/>
</dbReference>
<accession>A0A0R1XTI4</accession>
<keyword evidence="11" id="KW-1185">Reference proteome</keyword>
<keyword evidence="8" id="KW-0812">Transmembrane</keyword>
<keyword evidence="6 8" id="KW-0378">Hydrolase</keyword>
<evidence type="ECO:0000256" key="7">
    <source>
        <dbReference type="PIRSR" id="PIRSR600223-1"/>
    </source>
</evidence>
<evidence type="ECO:0000256" key="6">
    <source>
        <dbReference type="ARBA" id="ARBA00022801"/>
    </source>
</evidence>
<dbReference type="InterPro" id="IPR036286">
    <property type="entry name" value="LexA/Signal_pep-like_sf"/>
</dbReference>
<dbReference type="PATRIC" id="fig|1423734.3.peg.2872"/>
<dbReference type="STRING" id="1423734.FC83_GL002825"/>
<dbReference type="NCBIfam" id="TIGR02227">
    <property type="entry name" value="sigpep_I_bact"/>
    <property type="match status" value="1"/>
</dbReference>
<dbReference type="PROSITE" id="PS00501">
    <property type="entry name" value="SPASE_I_1"/>
    <property type="match status" value="1"/>
</dbReference>
<sequence>MILKLKKQQKSNLKTTDIPLWRFFLEIVVVFLVVFGIGRLLTTYVIAERQVVGASMAPTFADGDRAMALRHGTIKRGSIVMLKAPDEPGFFYIKRVIGLPGDNVVAKNDTIYVNGNKLKEPYLNAYKQKLPAGTLFTQNFTYQGLFNKGDHIPKNQYFVMGDNRNISKDSRMLGTIKKSAIIGVVKFRYWPLNQLTIF</sequence>
<dbReference type="GO" id="GO:0009003">
    <property type="term" value="F:signal peptidase activity"/>
    <property type="evidence" value="ECO:0007669"/>
    <property type="project" value="UniProtKB-EC"/>
</dbReference>
<protein>
    <recommendedName>
        <fullName evidence="4 8">Signal peptidase I</fullName>
        <ecNumber evidence="4 8">3.4.21.89</ecNumber>
    </recommendedName>
</protein>
<keyword evidence="5 8" id="KW-0645">Protease</keyword>
<evidence type="ECO:0000259" key="9">
    <source>
        <dbReference type="Pfam" id="PF10502"/>
    </source>
</evidence>
<dbReference type="InterPro" id="IPR019758">
    <property type="entry name" value="Pept_S26A_signal_pept_1_CS"/>
</dbReference>
<evidence type="ECO:0000256" key="2">
    <source>
        <dbReference type="ARBA" id="ARBA00004401"/>
    </source>
</evidence>
<dbReference type="PANTHER" id="PTHR43390:SF1">
    <property type="entry name" value="CHLOROPLAST PROCESSING PEPTIDASE"/>
    <property type="match status" value="1"/>
</dbReference>
<dbReference type="PRINTS" id="PR00727">
    <property type="entry name" value="LEADERPTASE"/>
</dbReference>
<evidence type="ECO:0000313" key="11">
    <source>
        <dbReference type="Proteomes" id="UP000051236"/>
    </source>
</evidence>
<comment type="similarity">
    <text evidence="3 8">Belongs to the peptidase S26 family.</text>
</comment>
<dbReference type="GO" id="GO:0006465">
    <property type="term" value="P:signal peptide processing"/>
    <property type="evidence" value="ECO:0007669"/>
    <property type="project" value="InterPro"/>
</dbReference>
<comment type="catalytic activity">
    <reaction evidence="1 8">
        <text>Cleavage of hydrophobic, N-terminal signal or leader sequences from secreted and periplasmic proteins.</text>
        <dbReference type="EC" id="3.4.21.89"/>
    </reaction>
</comment>
<dbReference type="InterPro" id="IPR019756">
    <property type="entry name" value="Pept_S26A_signal_pept_1_Ser-AS"/>
</dbReference>
<dbReference type="eggNOG" id="COG0681">
    <property type="taxonomic scope" value="Bacteria"/>
</dbReference>
<evidence type="ECO:0000256" key="3">
    <source>
        <dbReference type="ARBA" id="ARBA00009370"/>
    </source>
</evidence>
<dbReference type="EC" id="3.4.21.89" evidence="4 8"/>
<proteinExistence type="inferred from homology"/>
<dbReference type="Pfam" id="PF10502">
    <property type="entry name" value="Peptidase_S26"/>
    <property type="match status" value="1"/>
</dbReference>
<evidence type="ECO:0000256" key="8">
    <source>
        <dbReference type="RuleBase" id="RU362042"/>
    </source>
</evidence>
<dbReference type="RefSeq" id="WP_057002624.1">
    <property type="nucleotide sequence ID" value="NZ_AZGA01000052.1"/>
</dbReference>
<organism evidence="10 11">
    <name type="scientific">Agrilactobacillus composti DSM 18527 = JCM 14202</name>
    <dbReference type="NCBI Taxonomy" id="1423734"/>
    <lineage>
        <taxon>Bacteria</taxon>
        <taxon>Bacillati</taxon>
        <taxon>Bacillota</taxon>
        <taxon>Bacilli</taxon>
        <taxon>Lactobacillales</taxon>
        <taxon>Lactobacillaceae</taxon>
        <taxon>Agrilactobacillus</taxon>
    </lineage>
</organism>
<comment type="subcellular location">
    <subcellularLocation>
        <location evidence="2">Cell membrane</location>
        <topology evidence="2">Single-pass type II membrane protein</topology>
    </subcellularLocation>
    <subcellularLocation>
        <location evidence="8">Membrane</location>
        <topology evidence="8">Single-pass type II membrane protein</topology>
    </subcellularLocation>
</comment>
<name>A0A0R1XTI4_9LACO</name>
<feature type="domain" description="Peptidase S26" evidence="9">
    <location>
        <begin position="26"/>
        <end position="190"/>
    </location>
</feature>
<dbReference type="GO" id="GO:0005886">
    <property type="term" value="C:plasma membrane"/>
    <property type="evidence" value="ECO:0007669"/>
    <property type="project" value="UniProtKB-SubCell"/>
</dbReference>
<dbReference type="Gene3D" id="2.10.109.10">
    <property type="entry name" value="Umud Fragment, subunit A"/>
    <property type="match status" value="1"/>
</dbReference>
<feature type="active site" evidence="7">
    <location>
        <position position="94"/>
    </location>
</feature>
<keyword evidence="8" id="KW-0472">Membrane</keyword>
<feature type="active site" evidence="7">
    <location>
        <position position="55"/>
    </location>
</feature>
<dbReference type="InterPro" id="IPR000223">
    <property type="entry name" value="Pept_S26A_signal_pept_1"/>
</dbReference>